<keyword evidence="1" id="KW-0732">Signal</keyword>
<organism evidence="2">
    <name type="scientific">Amblyomma cajennense</name>
    <name type="common">Cayenne tick</name>
    <name type="synonym">Acarus cajennensis</name>
    <dbReference type="NCBI Taxonomy" id="34607"/>
    <lineage>
        <taxon>Eukaryota</taxon>
        <taxon>Metazoa</taxon>
        <taxon>Ecdysozoa</taxon>
        <taxon>Arthropoda</taxon>
        <taxon>Chelicerata</taxon>
        <taxon>Arachnida</taxon>
        <taxon>Acari</taxon>
        <taxon>Parasitiformes</taxon>
        <taxon>Ixodida</taxon>
        <taxon>Ixodoidea</taxon>
        <taxon>Ixodidae</taxon>
        <taxon>Amblyomminae</taxon>
        <taxon>Amblyomma</taxon>
    </lineage>
</organism>
<sequence>MHAIFVLAMLFTTGAPAMLDRLNTSIEQFYNTSEPIWTYRTRADSRSNISCLVDVAVNTTLTYLYFDRSSYLNKTRLKKALKMYLYNGRTGNTSRTLVYEAEPPIYEQKNPLFEEQLLYQSGDSSCGVFRYFKHPNVNRYDLRVRNCSLATGPDTDCWLYFNKTADFRISKYERLKERKVYDSKCQAILWTTDGCQ</sequence>
<feature type="signal peptide" evidence="1">
    <location>
        <begin position="1"/>
        <end position="17"/>
    </location>
</feature>
<dbReference type="EMBL" id="GBBK01000338">
    <property type="protein sequence ID" value="JAC24144.1"/>
    <property type="molecule type" value="mRNA"/>
</dbReference>
<evidence type="ECO:0000256" key="1">
    <source>
        <dbReference type="SAM" id="SignalP"/>
    </source>
</evidence>
<protein>
    <submittedName>
        <fullName evidence="2">Putative lipocalin-3 1</fullName>
    </submittedName>
</protein>
<feature type="chain" id="PRO_5001521227" evidence="1">
    <location>
        <begin position="18"/>
        <end position="196"/>
    </location>
</feature>
<evidence type="ECO:0000313" key="2">
    <source>
        <dbReference type="EMBL" id="JAC24144.1"/>
    </source>
</evidence>
<accession>A0A023FRY1</accession>
<name>A0A023FRY1_AMBCJ</name>
<proteinExistence type="evidence at transcript level"/>
<dbReference type="AlphaFoldDB" id="A0A023FRY1"/>
<reference evidence="2" key="1">
    <citation type="submission" date="2014-03" db="EMBL/GenBank/DDBJ databases">
        <title>The sialotranscriptome of Amblyomma triste, Amblyomma parvum and Amblyomma cajennense ticks, uncovered by 454-based RNA-seq.</title>
        <authorList>
            <person name="Garcia G.R."/>
            <person name="Gardinassi L.G."/>
            <person name="Ribeiro J.M."/>
            <person name="Anatriello E."/>
            <person name="Ferreira B.R."/>
            <person name="Moreira H.N."/>
            <person name="Mafra C."/>
            <person name="Olegario M.M."/>
            <person name="Szabo P.J."/>
            <person name="Miranda-Santos I.K."/>
            <person name="Maruyama S.R."/>
        </authorList>
    </citation>
    <scope>NUCLEOTIDE SEQUENCE</scope>
    <source>
        <strain evidence="2">Uberlandia</strain>
        <tissue evidence="2">Salivary glands</tissue>
    </source>
</reference>